<evidence type="ECO:0000256" key="4">
    <source>
        <dbReference type="ARBA" id="ARBA00022759"/>
    </source>
</evidence>
<dbReference type="Gene3D" id="2.40.50.140">
    <property type="entry name" value="Nucleic acid-binding proteins"/>
    <property type="match status" value="1"/>
</dbReference>
<keyword evidence="10" id="KW-1185">Reference proteome</keyword>
<dbReference type="InterPro" id="IPR004659">
    <property type="entry name" value="RNase_E/G"/>
</dbReference>
<evidence type="ECO:0000256" key="5">
    <source>
        <dbReference type="ARBA" id="ARBA00022801"/>
    </source>
</evidence>
<keyword evidence="3" id="KW-0479">Metal-binding</keyword>
<evidence type="ECO:0000256" key="2">
    <source>
        <dbReference type="ARBA" id="ARBA00022722"/>
    </source>
</evidence>
<dbReference type="InterPro" id="IPR019307">
    <property type="entry name" value="RNA-bd_AU-1/RNase_E/G"/>
</dbReference>
<reference evidence="9 10" key="1">
    <citation type="submission" date="2024-01" db="EMBL/GenBank/DDBJ databases">
        <title>Multi-omics insights into the function and evolution of sodium benzoate biodegradation pathways in Benzoatithermus flavus gen. nov., sp. nov. from hot spring.</title>
        <authorList>
            <person name="Hu C.-J."/>
            <person name="Li W.-J."/>
        </authorList>
    </citation>
    <scope>NUCLEOTIDE SEQUENCE [LARGE SCALE GENOMIC DNA]</scope>
    <source>
        <strain evidence="9 10">SYSU G07066</strain>
    </source>
</reference>
<evidence type="ECO:0000313" key="9">
    <source>
        <dbReference type="EMBL" id="MEK0082304.1"/>
    </source>
</evidence>
<comment type="cofactor">
    <cofactor evidence="1">
        <name>Mg(2+)</name>
        <dbReference type="ChEBI" id="CHEBI:18420"/>
    </cofactor>
</comment>
<organism evidence="9 10">
    <name type="scientific">Benzoatithermus flavus</name>
    <dbReference type="NCBI Taxonomy" id="3108223"/>
    <lineage>
        <taxon>Bacteria</taxon>
        <taxon>Pseudomonadati</taxon>
        <taxon>Pseudomonadota</taxon>
        <taxon>Alphaproteobacteria</taxon>
        <taxon>Geminicoccales</taxon>
        <taxon>Geminicoccaceae</taxon>
        <taxon>Benzoatithermus</taxon>
    </lineage>
</organism>
<dbReference type="Pfam" id="PF10150">
    <property type="entry name" value="RNase_E_G"/>
    <property type="match status" value="1"/>
</dbReference>
<evidence type="ECO:0000313" key="10">
    <source>
        <dbReference type="Proteomes" id="UP001375743"/>
    </source>
</evidence>
<proteinExistence type="predicted"/>
<dbReference type="PANTHER" id="PTHR30001">
    <property type="entry name" value="RIBONUCLEASE"/>
    <property type="match status" value="1"/>
</dbReference>
<evidence type="ECO:0000256" key="1">
    <source>
        <dbReference type="ARBA" id="ARBA00001946"/>
    </source>
</evidence>
<feature type="domain" description="RNA-binding protein AU-1/Ribonuclease E/G" evidence="8">
    <location>
        <begin position="118"/>
        <end position="373"/>
    </location>
</feature>
<keyword evidence="7" id="KW-0694">RNA-binding</keyword>
<gene>
    <name evidence="9" type="ORF">U1T56_04015</name>
</gene>
<dbReference type="InterPro" id="IPR012340">
    <property type="entry name" value="NA-bd_OB-fold"/>
</dbReference>
<sequence length="471" mass="51373">MTTRIVLEDTGFGIRAAVLDGDDRLIEIRDVDRDDPRVTDALFAARVTAVDPKLNAAFLDCGLPQPGLIVAKDARAAAGSAERRPIKELLREGQRLIVQGLREAVGDKGPRFTSDIRLFGYALVHTPLTATVEVSHQLGRRQADELRERGRTLFPEGRFVLRRHAARVTDEALMVEAKRLADRWRRIEAAAKTAKPGRLPEMESPLERLLRGLIELEPEAVAVADRNLARELERLLATPGLPPLELVRLDPDEPAFAQAGVDAALETALSTLVPLPRGGRLLIEETAACVAIDVDGGGRSPLDVDLEAAGEIARQVRLRNLGGTILIDFVDLPSKPERQRLEEALRKAFRHDPAPFEIHPVSSLGTVLVSRARRGQPLSALLQAACTSCGGSGRRPSPRVGAERLLGALGRRRRPARVVRVARDLGDFLADGQGRAAWRHLARCIGYEPPLVIDPSLAPASFDLDTRNDGD</sequence>
<dbReference type="Proteomes" id="UP001375743">
    <property type="component" value="Unassembled WGS sequence"/>
</dbReference>
<protein>
    <submittedName>
        <fullName evidence="9">Ribonuclease E/G</fullName>
    </submittedName>
</protein>
<dbReference type="PANTHER" id="PTHR30001:SF1">
    <property type="entry name" value="RIBONUCLEASE E_G-LIKE PROTEIN, CHLOROPLASTIC"/>
    <property type="match status" value="1"/>
</dbReference>
<comment type="caution">
    <text evidence="9">The sequence shown here is derived from an EMBL/GenBank/DDBJ whole genome shotgun (WGS) entry which is preliminary data.</text>
</comment>
<dbReference type="EMBL" id="JBBLZC010000003">
    <property type="protein sequence ID" value="MEK0082304.1"/>
    <property type="molecule type" value="Genomic_DNA"/>
</dbReference>
<keyword evidence="6" id="KW-0460">Magnesium</keyword>
<evidence type="ECO:0000256" key="6">
    <source>
        <dbReference type="ARBA" id="ARBA00022842"/>
    </source>
</evidence>
<evidence type="ECO:0000256" key="7">
    <source>
        <dbReference type="ARBA" id="ARBA00022884"/>
    </source>
</evidence>
<keyword evidence="2" id="KW-0540">Nuclease</keyword>
<dbReference type="RefSeq" id="WP_418158160.1">
    <property type="nucleotide sequence ID" value="NZ_JBBLZC010000003.1"/>
</dbReference>
<keyword evidence="4" id="KW-0255">Endonuclease</keyword>
<name>A0ABU8XPL5_9PROT</name>
<evidence type="ECO:0000259" key="8">
    <source>
        <dbReference type="Pfam" id="PF10150"/>
    </source>
</evidence>
<evidence type="ECO:0000256" key="3">
    <source>
        <dbReference type="ARBA" id="ARBA00022723"/>
    </source>
</evidence>
<keyword evidence="5" id="KW-0378">Hydrolase</keyword>
<accession>A0ABU8XPL5</accession>